<dbReference type="GO" id="GO:0003677">
    <property type="term" value="F:DNA binding"/>
    <property type="evidence" value="ECO:0007669"/>
    <property type="project" value="UniProtKB-KW"/>
</dbReference>
<feature type="domain" description="C2H2-type" evidence="14">
    <location>
        <begin position="116"/>
        <end position="146"/>
    </location>
</feature>
<feature type="region of interest" description="Disordered" evidence="13">
    <location>
        <begin position="173"/>
        <end position="241"/>
    </location>
</feature>
<feature type="region of interest" description="Disordered" evidence="13">
    <location>
        <begin position="22"/>
        <end position="50"/>
    </location>
</feature>
<comment type="function">
    <text evidence="1">May be involved in transcriptional regulation.</text>
</comment>
<dbReference type="FunFam" id="3.30.160.60:FF:000966">
    <property type="entry name" value="ZFP90 zinc finger protein"/>
    <property type="match status" value="1"/>
</dbReference>
<evidence type="ECO:0000313" key="16">
    <source>
        <dbReference type="Proteomes" id="UP000694568"/>
    </source>
</evidence>
<comment type="subcellular location">
    <subcellularLocation>
        <location evidence="2">Nucleus</location>
    </subcellularLocation>
</comment>
<keyword evidence="7" id="KW-0862">Zinc</keyword>
<name>A0A8D0B5V2_SANLU</name>
<evidence type="ECO:0000259" key="14">
    <source>
        <dbReference type="PROSITE" id="PS50157"/>
    </source>
</evidence>
<dbReference type="PANTHER" id="PTHR24394">
    <property type="entry name" value="ZINC FINGER PROTEIN"/>
    <property type="match status" value="1"/>
</dbReference>
<dbReference type="SMART" id="SM00355">
    <property type="entry name" value="ZnF_C2H2"/>
    <property type="match status" value="8"/>
</dbReference>
<proteinExistence type="inferred from homology"/>
<evidence type="ECO:0000256" key="13">
    <source>
        <dbReference type="SAM" id="MobiDB-lite"/>
    </source>
</evidence>
<dbReference type="GO" id="GO:0005634">
    <property type="term" value="C:nucleus"/>
    <property type="evidence" value="ECO:0007669"/>
    <property type="project" value="UniProtKB-SubCell"/>
</dbReference>
<feature type="domain" description="C2H2-type" evidence="14">
    <location>
        <begin position="350"/>
        <end position="377"/>
    </location>
</feature>
<evidence type="ECO:0000256" key="5">
    <source>
        <dbReference type="ARBA" id="ARBA00022737"/>
    </source>
</evidence>
<evidence type="ECO:0000256" key="2">
    <source>
        <dbReference type="ARBA" id="ARBA00004123"/>
    </source>
</evidence>
<dbReference type="SUPFAM" id="SSF57667">
    <property type="entry name" value="beta-beta-alpha zinc fingers"/>
    <property type="match status" value="5"/>
</dbReference>
<evidence type="ECO:0000256" key="12">
    <source>
        <dbReference type="PROSITE-ProRule" id="PRU00042"/>
    </source>
</evidence>
<reference evidence="15" key="2">
    <citation type="submission" date="2025-09" db="UniProtKB">
        <authorList>
            <consortium name="Ensembl"/>
        </authorList>
    </citation>
    <scope>IDENTIFICATION</scope>
</reference>
<evidence type="ECO:0000256" key="6">
    <source>
        <dbReference type="ARBA" id="ARBA00022771"/>
    </source>
</evidence>
<evidence type="ECO:0000256" key="9">
    <source>
        <dbReference type="ARBA" id="ARBA00023125"/>
    </source>
</evidence>
<keyword evidence="4" id="KW-0479">Metal-binding</keyword>
<evidence type="ECO:0000256" key="10">
    <source>
        <dbReference type="ARBA" id="ARBA00023163"/>
    </source>
</evidence>
<dbReference type="FunFam" id="3.30.160.60:FF:000145">
    <property type="entry name" value="Zinc finger protein 574"/>
    <property type="match status" value="1"/>
</dbReference>
<keyword evidence="5" id="KW-0677">Repeat</keyword>
<feature type="compositionally biased region" description="Polar residues" evidence="13">
    <location>
        <begin position="186"/>
        <end position="196"/>
    </location>
</feature>
<dbReference type="PANTHER" id="PTHR24394:SF29">
    <property type="entry name" value="MYONEURIN"/>
    <property type="match status" value="1"/>
</dbReference>
<evidence type="ECO:0000256" key="8">
    <source>
        <dbReference type="ARBA" id="ARBA00023015"/>
    </source>
</evidence>
<comment type="similarity">
    <text evidence="3">Belongs to the krueppel C2H2-type zinc-finger protein family.</text>
</comment>
<dbReference type="PROSITE" id="PS50157">
    <property type="entry name" value="ZINC_FINGER_C2H2_2"/>
    <property type="match status" value="7"/>
</dbReference>
<dbReference type="GO" id="GO:0000981">
    <property type="term" value="F:DNA-binding transcription factor activity, RNA polymerase II-specific"/>
    <property type="evidence" value="ECO:0007669"/>
    <property type="project" value="TreeGrafter"/>
</dbReference>
<feature type="compositionally biased region" description="Polar residues" evidence="13">
    <location>
        <begin position="214"/>
        <end position="235"/>
    </location>
</feature>
<accession>A0A8D0B5V2</accession>
<protein>
    <recommendedName>
        <fullName evidence="14">C2H2-type domain-containing protein</fullName>
    </recommendedName>
</protein>
<feature type="domain" description="C2H2-type" evidence="14">
    <location>
        <begin position="60"/>
        <end position="87"/>
    </location>
</feature>
<keyword evidence="6 12" id="KW-0863">Zinc-finger</keyword>
<dbReference type="GO" id="GO:0008270">
    <property type="term" value="F:zinc ion binding"/>
    <property type="evidence" value="ECO:0007669"/>
    <property type="project" value="UniProtKB-KW"/>
</dbReference>
<evidence type="ECO:0000256" key="11">
    <source>
        <dbReference type="ARBA" id="ARBA00023242"/>
    </source>
</evidence>
<evidence type="ECO:0000256" key="4">
    <source>
        <dbReference type="ARBA" id="ARBA00022723"/>
    </source>
</evidence>
<keyword evidence="8" id="KW-0805">Transcription regulation</keyword>
<evidence type="ECO:0000256" key="7">
    <source>
        <dbReference type="ARBA" id="ARBA00022833"/>
    </source>
</evidence>
<keyword evidence="16" id="KW-1185">Reference proteome</keyword>
<evidence type="ECO:0000313" key="15">
    <source>
        <dbReference type="Ensembl" id="ENSSLUP00000060694.1"/>
    </source>
</evidence>
<sequence>MDNHSLHRLVFVKQTRKTLKNTDDRNDWKETRVPHSATNSLNNIEDPVSDSRCSAAEKPFNCSECGKRFERKGHLKTHMRTHRRGKQLNCSVCKKAFKHRGNLQQHMETHTGPKPFSCSVCKKAFTVCDQSGHLHNHMRTHKGDNPFSCSICDKMFSRPRQLSKHKCVGKMETEADGEDCGGSEPARNTYQDTLLQPDTDDKTQHFSEPETDDSNNWKQTREPQSGLNSLNSNEVPVSDSRWSAGEKPFSCSECGKRFDRKIHLKLHMRTHTRTNIPVSCSICKKAFKARGRFYKHMRNHRRGKPFSCSVCKKAFRQLRYSLYKHMAIHKEKQSLLESGHMRAHIAENPFSCGNCDKMFSRPRQLRKHKCVGKMETEADGEDCGGPETTRNTGAGFGCLMNW</sequence>
<dbReference type="PROSITE" id="PS00028">
    <property type="entry name" value="ZINC_FINGER_C2H2_1"/>
    <property type="match status" value="4"/>
</dbReference>
<feature type="compositionally biased region" description="Basic and acidic residues" evidence="13">
    <location>
        <begin position="199"/>
        <end position="208"/>
    </location>
</feature>
<feature type="domain" description="C2H2-type" evidence="14">
    <location>
        <begin position="147"/>
        <end position="174"/>
    </location>
</feature>
<feature type="domain" description="C2H2-type" evidence="14">
    <location>
        <begin position="278"/>
        <end position="305"/>
    </location>
</feature>
<keyword evidence="11" id="KW-0539">Nucleus</keyword>
<dbReference type="AlphaFoldDB" id="A0A8D0B5V2"/>
<dbReference type="GeneTree" id="ENSGT01150000286958"/>
<feature type="compositionally biased region" description="Basic and acidic residues" evidence="13">
    <location>
        <begin position="22"/>
        <end position="33"/>
    </location>
</feature>
<feature type="domain" description="C2H2-type" evidence="14">
    <location>
        <begin position="249"/>
        <end position="276"/>
    </location>
</feature>
<dbReference type="Ensembl" id="ENSSLUT00000062409.1">
    <property type="protein sequence ID" value="ENSSLUP00000060694.1"/>
    <property type="gene ID" value="ENSSLUG00000025881.1"/>
</dbReference>
<keyword evidence="10" id="KW-0804">Transcription</keyword>
<evidence type="ECO:0000256" key="1">
    <source>
        <dbReference type="ARBA" id="ARBA00003767"/>
    </source>
</evidence>
<evidence type="ECO:0000256" key="3">
    <source>
        <dbReference type="ARBA" id="ARBA00006991"/>
    </source>
</evidence>
<dbReference type="FunFam" id="3.30.160.60:FF:000446">
    <property type="entry name" value="Zinc finger protein"/>
    <property type="match status" value="2"/>
</dbReference>
<dbReference type="Pfam" id="PF00096">
    <property type="entry name" value="zf-C2H2"/>
    <property type="match status" value="6"/>
</dbReference>
<dbReference type="InterPro" id="IPR013087">
    <property type="entry name" value="Znf_C2H2_type"/>
</dbReference>
<reference evidence="15" key="1">
    <citation type="submission" date="2025-08" db="UniProtKB">
        <authorList>
            <consortium name="Ensembl"/>
        </authorList>
    </citation>
    <scope>IDENTIFICATION</scope>
</reference>
<dbReference type="Proteomes" id="UP000694568">
    <property type="component" value="Unplaced"/>
</dbReference>
<feature type="domain" description="C2H2-type" evidence="14">
    <location>
        <begin position="88"/>
        <end position="115"/>
    </location>
</feature>
<organism evidence="15 16">
    <name type="scientific">Sander lucioperca</name>
    <name type="common">Pike-perch</name>
    <name type="synonym">Perca lucioperca</name>
    <dbReference type="NCBI Taxonomy" id="283035"/>
    <lineage>
        <taxon>Eukaryota</taxon>
        <taxon>Metazoa</taxon>
        <taxon>Chordata</taxon>
        <taxon>Craniata</taxon>
        <taxon>Vertebrata</taxon>
        <taxon>Euteleostomi</taxon>
        <taxon>Actinopterygii</taxon>
        <taxon>Neopterygii</taxon>
        <taxon>Teleostei</taxon>
        <taxon>Neoteleostei</taxon>
        <taxon>Acanthomorphata</taxon>
        <taxon>Eupercaria</taxon>
        <taxon>Perciformes</taxon>
        <taxon>Percoidei</taxon>
        <taxon>Percidae</taxon>
        <taxon>Luciopercinae</taxon>
        <taxon>Sander</taxon>
    </lineage>
</organism>
<dbReference type="Gene3D" id="3.30.160.60">
    <property type="entry name" value="Classic Zinc Finger"/>
    <property type="match status" value="8"/>
</dbReference>
<keyword evidence="9" id="KW-0238">DNA-binding</keyword>
<dbReference type="InterPro" id="IPR036236">
    <property type="entry name" value="Znf_C2H2_sf"/>
</dbReference>